<sequence length="60" mass="6799">MAKLKESNAATQTLLKTLYGQALQGEKVENRFKKKVWVTAQVALKEMHGIELEVLQLKSK</sequence>
<dbReference type="AlphaFoldDB" id="A0A3N4K1Y1"/>
<protein>
    <submittedName>
        <fullName evidence="1">Uncharacterized protein</fullName>
    </submittedName>
</protein>
<dbReference type="Proteomes" id="UP000276215">
    <property type="component" value="Unassembled WGS sequence"/>
</dbReference>
<name>A0A3N4K1Y1_9PEZI</name>
<gene>
    <name evidence="1" type="ORF">L873DRAFT_234607</name>
</gene>
<evidence type="ECO:0000313" key="2">
    <source>
        <dbReference type="Proteomes" id="UP000276215"/>
    </source>
</evidence>
<evidence type="ECO:0000313" key="1">
    <source>
        <dbReference type="EMBL" id="RPB03369.1"/>
    </source>
</evidence>
<reference evidence="1 2" key="1">
    <citation type="journal article" date="2018" name="Nat. Ecol. Evol.">
        <title>Pezizomycetes genomes reveal the molecular basis of ectomycorrhizal truffle lifestyle.</title>
        <authorList>
            <person name="Murat C."/>
            <person name="Payen T."/>
            <person name="Noel B."/>
            <person name="Kuo A."/>
            <person name="Morin E."/>
            <person name="Chen J."/>
            <person name="Kohler A."/>
            <person name="Krizsan K."/>
            <person name="Balestrini R."/>
            <person name="Da Silva C."/>
            <person name="Montanini B."/>
            <person name="Hainaut M."/>
            <person name="Levati E."/>
            <person name="Barry K.W."/>
            <person name="Belfiori B."/>
            <person name="Cichocki N."/>
            <person name="Clum A."/>
            <person name="Dockter R.B."/>
            <person name="Fauchery L."/>
            <person name="Guy J."/>
            <person name="Iotti M."/>
            <person name="Le Tacon F."/>
            <person name="Lindquist E.A."/>
            <person name="Lipzen A."/>
            <person name="Malagnac F."/>
            <person name="Mello A."/>
            <person name="Molinier V."/>
            <person name="Miyauchi S."/>
            <person name="Poulain J."/>
            <person name="Riccioni C."/>
            <person name="Rubini A."/>
            <person name="Sitrit Y."/>
            <person name="Splivallo R."/>
            <person name="Traeger S."/>
            <person name="Wang M."/>
            <person name="Zifcakova L."/>
            <person name="Wipf D."/>
            <person name="Zambonelli A."/>
            <person name="Paolocci F."/>
            <person name="Nowrousian M."/>
            <person name="Ottonello S."/>
            <person name="Baldrian P."/>
            <person name="Spatafora J.W."/>
            <person name="Henrissat B."/>
            <person name="Nagy L.G."/>
            <person name="Aury J.M."/>
            <person name="Wincker P."/>
            <person name="Grigoriev I.V."/>
            <person name="Bonfante P."/>
            <person name="Martin F.M."/>
        </authorList>
    </citation>
    <scope>NUCLEOTIDE SEQUENCE [LARGE SCALE GENOMIC DNA]</scope>
    <source>
        <strain evidence="1 2">120613-1</strain>
    </source>
</reference>
<dbReference type="EMBL" id="ML120363">
    <property type="protein sequence ID" value="RPB03369.1"/>
    <property type="molecule type" value="Genomic_DNA"/>
</dbReference>
<organism evidence="1 2">
    <name type="scientific">Choiromyces venosus 120613-1</name>
    <dbReference type="NCBI Taxonomy" id="1336337"/>
    <lineage>
        <taxon>Eukaryota</taxon>
        <taxon>Fungi</taxon>
        <taxon>Dikarya</taxon>
        <taxon>Ascomycota</taxon>
        <taxon>Pezizomycotina</taxon>
        <taxon>Pezizomycetes</taxon>
        <taxon>Pezizales</taxon>
        <taxon>Tuberaceae</taxon>
        <taxon>Choiromyces</taxon>
    </lineage>
</organism>
<keyword evidence="2" id="KW-1185">Reference proteome</keyword>
<proteinExistence type="predicted"/>
<accession>A0A3N4K1Y1</accession>